<keyword evidence="2" id="KW-1185">Reference proteome</keyword>
<dbReference type="OrthoDB" id="27226at2759"/>
<proteinExistence type="predicted"/>
<dbReference type="Gene3D" id="3.40.50.1000">
    <property type="entry name" value="HAD superfamily/HAD-like"/>
    <property type="match status" value="1"/>
</dbReference>
<dbReference type="NCBIfam" id="TIGR01484">
    <property type="entry name" value="HAD-SF-IIB"/>
    <property type="match status" value="1"/>
</dbReference>
<dbReference type="Pfam" id="PF08282">
    <property type="entry name" value="Hydrolase_3"/>
    <property type="match status" value="1"/>
</dbReference>
<dbReference type="OMA" id="GAWIQDP"/>
<protein>
    <submittedName>
        <fullName evidence="1">HAD-like domain-containing protein</fullName>
    </submittedName>
</protein>
<dbReference type="GO" id="GO:0000287">
    <property type="term" value="F:magnesium ion binding"/>
    <property type="evidence" value="ECO:0007669"/>
    <property type="project" value="TreeGrafter"/>
</dbReference>
<dbReference type="InterPro" id="IPR006379">
    <property type="entry name" value="HAD-SF_hydro_IIB"/>
</dbReference>
<dbReference type="Gene3D" id="3.30.1240.10">
    <property type="match status" value="1"/>
</dbReference>
<feature type="non-terminal residue" evidence="1">
    <location>
        <position position="1"/>
    </location>
</feature>
<dbReference type="Proteomes" id="UP000242180">
    <property type="component" value="Unassembled WGS sequence"/>
</dbReference>
<dbReference type="InterPro" id="IPR023214">
    <property type="entry name" value="HAD_sf"/>
</dbReference>
<comment type="caution">
    <text evidence="1">The sequence shown here is derived from an EMBL/GenBank/DDBJ whole genome shotgun (WGS) entry which is preliminary data.</text>
</comment>
<dbReference type="GO" id="GO:0005829">
    <property type="term" value="C:cytosol"/>
    <property type="evidence" value="ECO:0007669"/>
    <property type="project" value="TreeGrafter"/>
</dbReference>
<dbReference type="PANTHER" id="PTHR10000">
    <property type="entry name" value="PHOSPHOSERINE PHOSPHATASE"/>
    <property type="match status" value="1"/>
</dbReference>
<evidence type="ECO:0000313" key="1">
    <source>
        <dbReference type="EMBL" id="ORY91100.1"/>
    </source>
</evidence>
<dbReference type="GO" id="GO:0016791">
    <property type="term" value="F:phosphatase activity"/>
    <property type="evidence" value="ECO:0007669"/>
    <property type="project" value="TreeGrafter"/>
</dbReference>
<organism evidence="1 2">
    <name type="scientific">Syncephalastrum racemosum</name>
    <name type="common">Filamentous fungus</name>
    <dbReference type="NCBI Taxonomy" id="13706"/>
    <lineage>
        <taxon>Eukaryota</taxon>
        <taxon>Fungi</taxon>
        <taxon>Fungi incertae sedis</taxon>
        <taxon>Mucoromycota</taxon>
        <taxon>Mucoromycotina</taxon>
        <taxon>Mucoromycetes</taxon>
        <taxon>Mucorales</taxon>
        <taxon>Syncephalastraceae</taxon>
        <taxon>Syncephalastrum</taxon>
    </lineage>
</organism>
<dbReference type="STRING" id="13706.A0A1X2H0Z0"/>
<accession>A0A1X2H0Z0</accession>
<dbReference type="NCBIfam" id="TIGR00099">
    <property type="entry name" value="Cof-subfamily"/>
    <property type="match status" value="1"/>
</dbReference>
<gene>
    <name evidence="1" type="ORF">BCR43DRAFT_498505</name>
</gene>
<dbReference type="InParanoid" id="A0A1X2H0Z0"/>
<evidence type="ECO:0000313" key="2">
    <source>
        <dbReference type="Proteomes" id="UP000242180"/>
    </source>
</evidence>
<dbReference type="PANTHER" id="PTHR10000:SF8">
    <property type="entry name" value="HAD SUPERFAMILY HYDROLASE-LIKE, TYPE 3"/>
    <property type="match status" value="1"/>
</dbReference>
<dbReference type="EMBL" id="MCGN01000011">
    <property type="protein sequence ID" value="ORY91100.1"/>
    <property type="molecule type" value="Genomic_DNA"/>
</dbReference>
<reference evidence="1 2" key="1">
    <citation type="submission" date="2016-07" db="EMBL/GenBank/DDBJ databases">
        <title>Pervasive Adenine N6-methylation of Active Genes in Fungi.</title>
        <authorList>
            <consortium name="DOE Joint Genome Institute"/>
            <person name="Mondo S.J."/>
            <person name="Dannebaum R.O."/>
            <person name="Kuo R.C."/>
            <person name="Labutti K."/>
            <person name="Haridas S."/>
            <person name="Kuo A."/>
            <person name="Salamov A."/>
            <person name="Ahrendt S.R."/>
            <person name="Lipzen A."/>
            <person name="Sullivan W."/>
            <person name="Andreopoulos W.B."/>
            <person name="Clum A."/>
            <person name="Lindquist E."/>
            <person name="Daum C."/>
            <person name="Ramamoorthy G.K."/>
            <person name="Gryganskyi A."/>
            <person name="Culley D."/>
            <person name="Magnuson J.K."/>
            <person name="James T.Y."/>
            <person name="O'Malley M.A."/>
            <person name="Stajich J.E."/>
            <person name="Spatafora J.W."/>
            <person name="Visel A."/>
            <person name="Grigoriev I.V."/>
        </authorList>
    </citation>
    <scope>NUCLEOTIDE SEQUENCE [LARGE SCALE GENOMIC DNA]</scope>
    <source>
        <strain evidence="1 2">NRRL 2496</strain>
    </source>
</reference>
<dbReference type="CDD" id="cd07516">
    <property type="entry name" value="HAD_Pase"/>
    <property type="match status" value="1"/>
</dbReference>
<dbReference type="InterPro" id="IPR000150">
    <property type="entry name" value="Cof"/>
</dbReference>
<name>A0A1X2H0Z0_SYNRA</name>
<dbReference type="AlphaFoldDB" id="A0A1X2H0Z0"/>
<sequence>KKGIRIVFASGRPPRTMARAIEQVKLDNLMVICCNGAQVLDSHTKTIVKAFSIPADHVKEIATIIKAKLGDEAFLGAECGSEFKCELGYAVKRGPEAMNHPHTIIQDPATEFGTVEKIIVVHKSWPADKLTEYLMSDVFTDEKWRHSITPTFSSLRFVEISAANVNKATGLQHLCEKLNIPREQVIAFGDMPNDLEMIRYAGVGVAMGNAHEEVKALADLITSNNVDDGVAAVLEKMVEQL</sequence>
<dbReference type="SUPFAM" id="SSF56784">
    <property type="entry name" value="HAD-like"/>
    <property type="match status" value="1"/>
</dbReference>
<dbReference type="InterPro" id="IPR036412">
    <property type="entry name" value="HAD-like_sf"/>
</dbReference>